<keyword evidence="3" id="KW-1185">Reference proteome</keyword>
<evidence type="ECO:0000313" key="3">
    <source>
        <dbReference type="Proteomes" id="UP001295423"/>
    </source>
</evidence>
<name>A0AAD2CU17_9STRA</name>
<gene>
    <name evidence="2" type="ORF">CYCCA115_LOCUS9599</name>
</gene>
<comment type="caution">
    <text evidence="2">The sequence shown here is derived from an EMBL/GenBank/DDBJ whole genome shotgun (WGS) entry which is preliminary data.</text>
</comment>
<organism evidence="2 3">
    <name type="scientific">Cylindrotheca closterium</name>
    <dbReference type="NCBI Taxonomy" id="2856"/>
    <lineage>
        <taxon>Eukaryota</taxon>
        <taxon>Sar</taxon>
        <taxon>Stramenopiles</taxon>
        <taxon>Ochrophyta</taxon>
        <taxon>Bacillariophyta</taxon>
        <taxon>Bacillariophyceae</taxon>
        <taxon>Bacillariophycidae</taxon>
        <taxon>Bacillariales</taxon>
        <taxon>Bacillariaceae</taxon>
        <taxon>Cylindrotheca</taxon>
    </lineage>
</organism>
<dbReference type="CDD" id="cd09272">
    <property type="entry name" value="RNase_HI_RT_Ty1"/>
    <property type="match status" value="1"/>
</dbReference>
<evidence type="ECO:0000313" key="2">
    <source>
        <dbReference type="EMBL" id="CAJ1945456.1"/>
    </source>
</evidence>
<dbReference type="AlphaFoldDB" id="A0AAD2CU17"/>
<evidence type="ECO:0000256" key="1">
    <source>
        <dbReference type="SAM" id="MobiDB-lite"/>
    </source>
</evidence>
<proteinExistence type="predicted"/>
<reference evidence="2" key="1">
    <citation type="submission" date="2023-08" db="EMBL/GenBank/DDBJ databases">
        <authorList>
            <person name="Audoor S."/>
            <person name="Bilcke G."/>
        </authorList>
    </citation>
    <scope>NUCLEOTIDE SEQUENCE</scope>
</reference>
<dbReference type="EMBL" id="CAKOGP040001435">
    <property type="protein sequence ID" value="CAJ1945456.1"/>
    <property type="molecule type" value="Genomic_DNA"/>
</dbReference>
<protein>
    <recommendedName>
        <fullName evidence="4">Reverse transcriptase Ty1/copia-type domain-containing protein</fullName>
    </recommendedName>
</protein>
<sequence>MDSKFHSVKNSTRQERPEVTLSSTKSEYTGLSYALREAIPLMNLLKEMKRHGIPVLDHRPKVHCRVFEDNSGALEMAKIHKWRTRTKHLCTKLHHFRSYVMRKEITIHPIDTEDQPADILTNPLAVQLFIKHRKWLIGW</sequence>
<evidence type="ECO:0008006" key="4">
    <source>
        <dbReference type="Google" id="ProtNLM"/>
    </source>
</evidence>
<accession>A0AAD2CU17</accession>
<feature type="region of interest" description="Disordered" evidence="1">
    <location>
        <begin position="1"/>
        <end position="22"/>
    </location>
</feature>
<dbReference type="Proteomes" id="UP001295423">
    <property type="component" value="Unassembled WGS sequence"/>
</dbReference>